<dbReference type="Proteomes" id="UP001062846">
    <property type="component" value="Chromosome 9"/>
</dbReference>
<comment type="caution">
    <text evidence="1">The sequence shown here is derived from an EMBL/GenBank/DDBJ whole genome shotgun (WGS) entry which is preliminary data.</text>
</comment>
<organism evidence="1 2">
    <name type="scientific">Rhododendron molle</name>
    <name type="common">Chinese azalea</name>
    <name type="synonym">Azalea mollis</name>
    <dbReference type="NCBI Taxonomy" id="49168"/>
    <lineage>
        <taxon>Eukaryota</taxon>
        <taxon>Viridiplantae</taxon>
        <taxon>Streptophyta</taxon>
        <taxon>Embryophyta</taxon>
        <taxon>Tracheophyta</taxon>
        <taxon>Spermatophyta</taxon>
        <taxon>Magnoliopsida</taxon>
        <taxon>eudicotyledons</taxon>
        <taxon>Gunneridae</taxon>
        <taxon>Pentapetalae</taxon>
        <taxon>asterids</taxon>
        <taxon>Ericales</taxon>
        <taxon>Ericaceae</taxon>
        <taxon>Ericoideae</taxon>
        <taxon>Rhodoreae</taxon>
        <taxon>Rhododendron</taxon>
    </lineage>
</organism>
<reference evidence="1" key="1">
    <citation type="submission" date="2022-02" db="EMBL/GenBank/DDBJ databases">
        <title>Plant Genome Project.</title>
        <authorList>
            <person name="Zhang R.-G."/>
        </authorList>
    </citation>
    <scope>NUCLEOTIDE SEQUENCE</scope>
    <source>
        <strain evidence="1">AT1</strain>
    </source>
</reference>
<gene>
    <name evidence="1" type="ORF">RHMOL_Rhmol09G0115900</name>
</gene>
<keyword evidence="2" id="KW-1185">Reference proteome</keyword>
<proteinExistence type="predicted"/>
<accession>A0ACC0MCF8</accession>
<evidence type="ECO:0000313" key="2">
    <source>
        <dbReference type="Proteomes" id="UP001062846"/>
    </source>
</evidence>
<name>A0ACC0MCF8_RHOML</name>
<dbReference type="EMBL" id="CM046396">
    <property type="protein sequence ID" value="KAI8538589.1"/>
    <property type="molecule type" value="Genomic_DNA"/>
</dbReference>
<evidence type="ECO:0000313" key="1">
    <source>
        <dbReference type="EMBL" id="KAI8538589.1"/>
    </source>
</evidence>
<sequence length="67" mass="7568">MLCRCSSPKVDSVTTQPPEHRRRLPVEPTCVCTLSLGKNNCIAKEIVEMLWIVFGVLKPKVEVPLYN</sequence>
<protein>
    <submittedName>
        <fullName evidence="1">Uncharacterized protein</fullName>
    </submittedName>
</protein>